<dbReference type="SMART" id="SM00119">
    <property type="entry name" value="HECTc"/>
    <property type="match status" value="1"/>
</dbReference>
<dbReference type="PANTHER" id="PTHR45670:SF1">
    <property type="entry name" value="E3 UBIQUITIN-PROTEIN LIGASE HECTD1"/>
    <property type="match status" value="1"/>
</dbReference>
<dbReference type="GO" id="GO:0000209">
    <property type="term" value="P:protein polyubiquitination"/>
    <property type="evidence" value="ECO:0007669"/>
    <property type="project" value="TreeGrafter"/>
</dbReference>
<dbReference type="PANTHER" id="PTHR45670">
    <property type="entry name" value="E3 UBIQUITIN-PROTEIN LIGASE TRIP12"/>
    <property type="match status" value="1"/>
</dbReference>
<dbReference type="GO" id="GO:0043161">
    <property type="term" value="P:proteasome-mediated ubiquitin-dependent protein catabolic process"/>
    <property type="evidence" value="ECO:0007669"/>
    <property type="project" value="TreeGrafter"/>
</dbReference>
<evidence type="ECO:0000256" key="6">
    <source>
        <dbReference type="PROSITE-ProRule" id="PRU00104"/>
    </source>
</evidence>
<keyword evidence="4" id="KW-0808">Transferase</keyword>
<feature type="region of interest" description="Disordered" evidence="7">
    <location>
        <begin position="2262"/>
        <end position="2315"/>
    </location>
</feature>
<feature type="compositionally biased region" description="Basic and acidic residues" evidence="7">
    <location>
        <begin position="488"/>
        <end position="497"/>
    </location>
</feature>
<dbReference type="Pfam" id="PF00632">
    <property type="entry name" value="HECT"/>
    <property type="match status" value="1"/>
</dbReference>
<feature type="region of interest" description="Disordered" evidence="7">
    <location>
        <begin position="287"/>
        <end position="521"/>
    </location>
</feature>
<dbReference type="SUPFAM" id="SSF56204">
    <property type="entry name" value="Hect, E3 ligase catalytic domain"/>
    <property type="match status" value="1"/>
</dbReference>
<protein>
    <recommendedName>
        <fullName evidence="3">HECT-type E3 ubiquitin transferase</fullName>
        <ecNumber evidence="3">2.3.2.26</ecNumber>
    </recommendedName>
</protein>
<comment type="similarity">
    <text evidence="2">Belongs to the UPL family. K-HECT subfamily.</text>
</comment>
<feature type="region of interest" description="Disordered" evidence="7">
    <location>
        <begin position="1679"/>
        <end position="1700"/>
    </location>
</feature>
<feature type="region of interest" description="Disordered" evidence="7">
    <location>
        <begin position="37"/>
        <end position="62"/>
    </location>
</feature>
<dbReference type="EMBL" id="PKSL01000108">
    <property type="protein sequence ID" value="POW04727.1"/>
    <property type="molecule type" value="Genomic_DNA"/>
</dbReference>
<feature type="compositionally biased region" description="Basic and acidic residues" evidence="7">
    <location>
        <begin position="444"/>
        <end position="454"/>
    </location>
</feature>
<feature type="compositionally biased region" description="Polar residues" evidence="7">
    <location>
        <begin position="2271"/>
        <end position="2298"/>
    </location>
</feature>
<dbReference type="InterPro" id="IPR000569">
    <property type="entry name" value="HECT_dom"/>
</dbReference>
<dbReference type="VEuPathDB" id="FungiDB:PSTT_10175"/>
<proteinExistence type="inferred from homology"/>
<feature type="compositionally biased region" description="Low complexity" evidence="7">
    <location>
        <begin position="349"/>
        <end position="364"/>
    </location>
</feature>
<comment type="caution">
    <text evidence="9">The sequence shown here is derived from an EMBL/GenBank/DDBJ whole genome shotgun (WGS) entry which is preliminary data.</text>
</comment>
<feature type="compositionally biased region" description="Low complexity" evidence="7">
    <location>
        <begin position="1469"/>
        <end position="1481"/>
    </location>
</feature>
<evidence type="ECO:0000256" key="3">
    <source>
        <dbReference type="ARBA" id="ARBA00012485"/>
    </source>
</evidence>
<feature type="compositionally biased region" description="Low complexity" evidence="7">
    <location>
        <begin position="407"/>
        <end position="428"/>
    </location>
</feature>
<evidence type="ECO:0000256" key="5">
    <source>
        <dbReference type="ARBA" id="ARBA00022786"/>
    </source>
</evidence>
<feature type="region of interest" description="Disordered" evidence="7">
    <location>
        <begin position="77"/>
        <end position="112"/>
    </location>
</feature>
<comment type="catalytic activity">
    <reaction evidence="1">
        <text>S-ubiquitinyl-[E2 ubiquitin-conjugating enzyme]-L-cysteine + [acceptor protein]-L-lysine = [E2 ubiquitin-conjugating enzyme]-L-cysteine + N(6)-ubiquitinyl-[acceptor protein]-L-lysine.</text>
        <dbReference type="EC" id="2.3.2.26"/>
    </reaction>
</comment>
<feature type="domain" description="HECT" evidence="8">
    <location>
        <begin position="1853"/>
        <end position="2249"/>
    </location>
</feature>
<keyword evidence="5 6" id="KW-0833">Ubl conjugation pathway</keyword>
<dbReference type="Gene3D" id="3.90.1750.10">
    <property type="entry name" value="Hect, E3 ligase catalytic domains"/>
    <property type="match status" value="1"/>
</dbReference>
<feature type="compositionally biased region" description="Low complexity" evidence="7">
    <location>
        <begin position="1435"/>
        <end position="1444"/>
    </location>
</feature>
<gene>
    <name evidence="9" type="ORF">PSTT_10175</name>
</gene>
<dbReference type="InterPro" id="IPR035983">
    <property type="entry name" value="Hect_E3_ubiquitin_ligase"/>
</dbReference>
<feature type="region of interest" description="Disordered" evidence="7">
    <location>
        <begin position="1435"/>
        <end position="1604"/>
    </location>
</feature>
<name>A0A2S4V5F5_9BASI</name>
<feature type="compositionally biased region" description="Low complexity" evidence="7">
    <location>
        <begin position="325"/>
        <end position="339"/>
    </location>
</feature>
<organism evidence="9 10">
    <name type="scientific">Puccinia striiformis</name>
    <dbReference type="NCBI Taxonomy" id="27350"/>
    <lineage>
        <taxon>Eukaryota</taxon>
        <taxon>Fungi</taxon>
        <taxon>Dikarya</taxon>
        <taxon>Basidiomycota</taxon>
        <taxon>Pucciniomycotina</taxon>
        <taxon>Pucciniomycetes</taxon>
        <taxon>Pucciniales</taxon>
        <taxon>Pucciniaceae</taxon>
        <taxon>Puccinia</taxon>
    </lineage>
</organism>
<sequence>MDPVSYPKAIQVIQTHPNSTNPSSSFGSSGYSATNNSAVPSFGTSDNNHPSSHHQPCSGFSGTATADPRFACQEPDLTTATIGPSSNLAHDRSASSLSHIPKFTSPSPRLETFPTEQGAIARPAPTRGVHHQLQGLDPSTDPDPVITRSTGIATGIVPQLGPINPIRITPCLIASSPSGWQGSLTRWSLACMPIGTVPCTSQDTLSVGCHHIHQHPVVPMVIPGGGEGTLNPRRLDSKSAISVQFTQKPTPNPIPDKTTSRTTSKNNINYTTTYLMNNSAAVANSTLTSRASGKRRARSASPSPTFPEPAPKPSNKRVRGVKPDTQSSSTTSTTTPSSSNYNLRHRHPSQASRVVSSSTASTTVDRPKKPEPRLRPSTSSKSTTAMPRKHRTGKAVISAGNLKEKANASSHTAPSASTSNPASVPATAKSSEQDVDMNAPRSISSDRHGNDGTDHTSGLSTSDHGANDESQDDQDSRSNSEADDPDLAEEHGGIHDDFGDDLDPEQASLHDDEDDDDDDMDESEMAALRASEALFGFDRASTTTRGVGGGSGGALAGLDAMGISGLRGLGGIMAGFTHRLKNILQSLKARGSGSSTSRLAALQELAEILAVSTEDTLAGYLQTDSFARELVAILRGESDHNESEDEEDEVALVAALTATASSSSSYNHPSSGTDVEQMLLASRCLANLMEALPGSAHTVVHHGAVPVLCAKLLEINFIDLAEQSLSTLEKISEELPSSIVREGGLTALLQYLDFFSTNVQRTAVTAAANCCSSISSESFEMVRDVFPILRNILSYSDQRVSEQAVLAITRVTDSYRHHPDKLQQLLTPDVLSSLTALLSPVGGTKISDNIFSAILKSFTNIGRSSPEVATNLLDAGLADTTPPEIPDEHDLALELTSNSSVITQALMRKDRNQIQQAIDLVVEVLPPLPKTGTFDPKLAKRPTTPHENVAMKDEEATSTSVTEAPAPSNEVNNSFSAARSLMDEDVKPDISARTLAALAYSSSSQIKESNKEAATAHRIELLQSTSREQVVRRFNALLLPTLLEVYGASVSSTIRLKALVAVLKIAYFSKAEYLTRTLKPIPLASFLASILANRDQNFLVMYALQMVDLLLAKLPDDYDFIFRREGVMHEVNRLAESTPTGSSIKTRISNVPVGGSRSESHISAASNLLDEELLQVPSSLGRHSSSIHAFSSASTSSSSTSTKDQLIYRARHLKAKCVMAETTASIRAQEILDNIRDVVNALGTVQTNEEAKLALAKLAALFSRENDPVTSFELLESGLVEGLLRFATESRSFGPPLNVRSELLSETFFSSSEDSPAFLPLVKRLQESLGRLEGFEVLTAVASTPDDSRRSTASMLARQLKIRLVAAEGTDVPRNCANVVVSIHAIATFQAFNDYLRPRIIKAQDDERHGRPSGSSTSRLSGMLAAFAAVAGLPASSSSSTPSSHLEDSGFSLPSRVEAAESSTSSSLPAVAPDVPPVNAHAPRRSSRLSGRGLTAEDLDREAADPPLTRPSSSTVLSTSAPTQSMEVDTPRRDRMEVDDEQRIEGSPIDQEMSSRPSNIDEPPVSVQPAQDGSKMEAHTPHGTRIATPLGSRPSSALRKHSNSSLAGLVASGAGRSSKPSYAAAVKAEPKDWHLAFSLGGQSIPLDTTVYGAVYANESQSGLQSRNMWTNVYTVTFRKVDGPEPPSNEDASSVDPESREEGLLPASILEGSQQASILRLLRALHSLNLDWHELRNSADHAASSLAFAESAFINNKLTAKLNRQLEEPMIVASACLPDWACELPQQFPFLFPFETRFSFLQSTSFGYARLIQKWVGQARSDSSRRDENLGLLGRLQRQKVRISRQKILESLIKVFELYSSCRAMLEVEYFDEVGTGLGPTLEFFSLASKAFAEKQYHMWRDHESDSQSLHVFSRTGLFPSPMDDRTAETEKGIERLRKFKVLGQFMAKALMDSRIVDISLSRSFARLVLDYPLPLTIASVGLVDKSLAASLEHLNKYIVAKHAIEADKSLSESEASAAIQQIRIDDATVDDLALEFILPGYDVEMKPDSSETLVTIDNIEEFIELVIYWTLSKGVNRQIEMFKAGFSMVFPIRDLKSFTPDEIVNIFGNAESEDWSPETLTSAMRADHGYNMDSAAIRGLINIMSTYDVPSRRQFLQFITGAPKLPIGGFRGLHPALTVVRKAAEPGHSPDEYLPSVMTCVNYLKLPEYSTQGVAADKLTTAIQEGRYRVSPSGKHWSNAAGGSQFELRVVQPHVEFTRASTGRGAVHDMSPTSNTTSQIRLRNSTDLNPPISKSASGSDAREDGCILAASPTQT</sequence>
<feature type="compositionally biased region" description="Basic and acidic residues" evidence="7">
    <location>
        <begin position="365"/>
        <end position="374"/>
    </location>
</feature>
<evidence type="ECO:0000256" key="2">
    <source>
        <dbReference type="ARBA" id="ARBA00006331"/>
    </source>
</evidence>
<dbReference type="Proteomes" id="UP000239156">
    <property type="component" value="Unassembled WGS sequence"/>
</dbReference>
<feature type="compositionally biased region" description="Basic and acidic residues" evidence="7">
    <location>
        <begin position="1529"/>
        <end position="1544"/>
    </location>
</feature>
<evidence type="ECO:0000256" key="4">
    <source>
        <dbReference type="ARBA" id="ARBA00022679"/>
    </source>
</evidence>
<feature type="active site" description="Glycyl thioester intermediate" evidence="6">
    <location>
        <position position="2200"/>
    </location>
</feature>
<feature type="compositionally biased region" description="Polar residues" evidence="7">
    <location>
        <begin position="77"/>
        <end position="98"/>
    </location>
</feature>
<evidence type="ECO:0000256" key="1">
    <source>
        <dbReference type="ARBA" id="ARBA00000885"/>
    </source>
</evidence>
<dbReference type="InterPro" id="IPR011989">
    <property type="entry name" value="ARM-like"/>
</dbReference>
<feature type="compositionally biased region" description="Acidic residues" evidence="7">
    <location>
        <begin position="511"/>
        <end position="521"/>
    </location>
</feature>
<dbReference type="PROSITE" id="PS50237">
    <property type="entry name" value="HECT"/>
    <property type="match status" value="1"/>
</dbReference>
<feature type="compositionally biased region" description="Polar residues" evidence="7">
    <location>
        <begin position="455"/>
        <end position="464"/>
    </location>
</feature>
<feature type="compositionally biased region" description="Polar residues" evidence="7">
    <location>
        <begin position="376"/>
        <end position="385"/>
    </location>
</feature>
<feature type="region of interest" description="Disordered" evidence="7">
    <location>
        <begin position="933"/>
        <end position="972"/>
    </location>
</feature>
<reference evidence="9" key="1">
    <citation type="submission" date="2017-12" db="EMBL/GenBank/DDBJ databases">
        <title>Gene loss provides genomic basis for host adaptation in cereal stripe rust fungi.</title>
        <authorList>
            <person name="Xia C."/>
        </authorList>
    </citation>
    <scope>NUCLEOTIDE SEQUENCE [LARGE SCALE GENOMIC DNA]</scope>
    <source>
        <strain evidence="9">93-210</strain>
    </source>
</reference>
<evidence type="ECO:0000313" key="9">
    <source>
        <dbReference type="EMBL" id="POW04727.1"/>
    </source>
</evidence>
<feature type="region of interest" description="Disordered" evidence="7">
    <location>
        <begin position="244"/>
        <end position="265"/>
    </location>
</feature>
<evidence type="ECO:0000256" key="7">
    <source>
        <dbReference type="SAM" id="MobiDB-lite"/>
    </source>
</evidence>
<dbReference type="InterPro" id="IPR016024">
    <property type="entry name" value="ARM-type_fold"/>
</dbReference>
<evidence type="ECO:0000259" key="8">
    <source>
        <dbReference type="PROSITE" id="PS50237"/>
    </source>
</evidence>
<dbReference type="EC" id="2.3.2.26" evidence="3"/>
<dbReference type="GO" id="GO:0061630">
    <property type="term" value="F:ubiquitin protein ligase activity"/>
    <property type="evidence" value="ECO:0007669"/>
    <property type="project" value="UniProtKB-EC"/>
</dbReference>
<dbReference type="GO" id="GO:0016607">
    <property type="term" value="C:nuclear speck"/>
    <property type="evidence" value="ECO:0007669"/>
    <property type="project" value="TreeGrafter"/>
</dbReference>
<accession>A0A2S4V5F5</accession>
<dbReference type="Gene3D" id="1.25.10.10">
    <property type="entry name" value="Leucine-rich Repeat Variant"/>
    <property type="match status" value="1"/>
</dbReference>
<dbReference type="VEuPathDB" id="FungiDB:PSHT_08135"/>
<dbReference type="Pfam" id="PF25579">
    <property type="entry name" value="TPR_TRIP12_N"/>
    <property type="match status" value="1"/>
</dbReference>
<feature type="non-terminal residue" evidence="9">
    <location>
        <position position="2315"/>
    </location>
</feature>
<dbReference type="InterPro" id="IPR045322">
    <property type="entry name" value="HECTD1/TRIP12-like"/>
</dbReference>
<dbReference type="Gene3D" id="3.30.2410.10">
    <property type="entry name" value="Hect, E3 ligase catalytic domain"/>
    <property type="match status" value="1"/>
</dbReference>
<feature type="compositionally biased region" description="Polar residues" evidence="7">
    <location>
        <begin position="1510"/>
        <end position="1527"/>
    </location>
</feature>
<dbReference type="SUPFAM" id="SSF48371">
    <property type="entry name" value="ARM repeat"/>
    <property type="match status" value="1"/>
</dbReference>
<dbReference type="VEuPathDB" id="FungiDB:PSHT_04505"/>
<evidence type="ECO:0000313" key="10">
    <source>
        <dbReference type="Proteomes" id="UP000239156"/>
    </source>
</evidence>
<keyword evidence="10" id="KW-1185">Reference proteome</keyword>
<dbReference type="VEuPathDB" id="FungiDB:PSHT_04358"/>
<dbReference type="InterPro" id="IPR057948">
    <property type="entry name" value="TPR_TRIP12_N"/>
</dbReference>